<dbReference type="InterPro" id="IPR025263">
    <property type="entry name" value="YhdP_central"/>
</dbReference>
<accession>W0PH84</accession>
<feature type="domain" description="YhdP central" evidence="3">
    <location>
        <begin position="4"/>
        <end position="341"/>
    </location>
</feature>
<keyword evidence="2" id="KW-0472">Membrane</keyword>
<evidence type="ECO:0000259" key="3">
    <source>
        <dbReference type="Pfam" id="PF13116"/>
    </source>
</evidence>
<reference evidence="4 5" key="1">
    <citation type="journal article" date="2014" name="Microbiology">
        <title>Unravelling the complete genome sequence of Advenella mimigardefordensis strain DPN7T and novel insights in the catabolism of the xenobiotic polythioester precursor 3,3'-dithiodipropionate.</title>
        <authorList>
            <person name="Wubbeler J.H."/>
            <person name="Hiessl S."/>
            <person name="Schuldes J."/>
            <person name="Thurmer A."/>
            <person name="Daniel R."/>
            <person name="Steinbuchel A."/>
        </authorList>
    </citation>
    <scope>NUCLEOTIDE SEQUENCE [LARGE SCALE GENOMIC DNA]</scope>
    <source>
        <strain evidence="5">DSM 17166 / LMG 22922 / DPN7</strain>
    </source>
</reference>
<protein>
    <recommendedName>
        <fullName evidence="3">YhdP central domain-containing protein</fullName>
    </recommendedName>
</protein>
<feature type="compositionally biased region" description="Basic and acidic residues" evidence="1">
    <location>
        <begin position="1219"/>
        <end position="1237"/>
    </location>
</feature>
<feature type="region of interest" description="Disordered" evidence="1">
    <location>
        <begin position="921"/>
        <end position="944"/>
    </location>
</feature>
<dbReference type="Pfam" id="PF13116">
    <property type="entry name" value="YhdP"/>
    <property type="match status" value="2"/>
</dbReference>
<evidence type="ECO:0000313" key="4">
    <source>
        <dbReference type="EMBL" id="AHG64298.1"/>
    </source>
</evidence>
<feature type="transmembrane region" description="Helical" evidence="2">
    <location>
        <begin position="12"/>
        <end position="33"/>
    </location>
</feature>
<dbReference type="eggNOG" id="COG3164">
    <property type="taxonomic scope" value="Bacteria"/>
</dbReference>
<dbReference type="InterPro" id="IPR011836">
    <property type="entry name" value="YhdP"/>
</dbReference>
<keyword evidence="2" id="KW-0812">Transmembrane</keyword>
<dbReference type="Proteomes" id="UP000019095">
    <property type="component" value="Chromosome"/>
</dbReference>
<organism evidence="4 5">
    <name type="scientific">Advenella mimigardefordensis (strain DSM 17166 / LMG 22922 / DPN7)</name>
    <dbReference type="NCBI Taxonomy" id="1247726"/>
    <lineage>
        <taxon>Bacteria</taxon>
        <taxon>Pseudomonadati</taxon>
        <taxon>Pseudomonadota</taxon>
        <taxon>Betaproteobacteria</taxon>
        <taxon>Burkholderiales</taxon>
        <taxon>Alcaligenaceae</taxon>
    </lineage>
</organism>
<evidence type="ECO:0000256" key="2">
    <source>
        <dbReference type="SAM" id="Phobius"/>
    </source>
</evidence>
<dbReference type="OrthoDB" id="8521382at2"/>
<dbReference type="EMBL" id="CP003915">
    <property type="protein sequence ID" value="AHG64298.1"/>
    <property type="molecule type" value="Genomic_DNA"/>
</dbReference>
<dbReference type="AlphaFoldDB" id="W0PH84"/>
<name>W0PH84_ADVMD</name>
<dbReference type="PATRIC" id="fig|1247726.3.peg.2443"/>
<evidence type="ECO:0000256" key="1">
    <source>
        <dbReference type="SAM" id="MobiDB-lite"/>
    </source>
</evidence>
<dbReference type="PANTHER" id="PTHR38690">
    <property type="entry name" value="PROTEASE-RELATED"/>
    <property type="match status" value="1"/>
</dbReference>
<feature type="domain" description="YhdP central" evidence="3">
    <location>
        <begin position="365"/>
        <end position="1208"/>
    </location>
</feature>
<evidence type="ECO:0000313" key="5">
    <source>
        <dbReference type="Proteomes" id="UP000019095"/>
    </source>
</evidence>
<feature type="region of interest" description="Disordered" evidence="1">
    <location>
        <begin position="1218"/>
        <end position="1237"/>
    </location>
</feature>
<gene>
    <name evidence="4" type="ORF">MIM_c22200</name>
</gene>
<keyword evidence="5" id="KW-1185">Reference proteome</keyword>
<dbReference type="KEGG" id="amim:MIM_c22200"/>
<dbReference type="HOGENOM" id="CLU_003522_4_0_4"/>
<dbReference type="PANTHER" id="PTHR38690:SF1">
    <property type="entry name" value="PROTEASE"/>
    <property type="match status" value="1"/>
</dbReference>
<sequence>MNLPYRLLKYTGTILIALIVLAIAAALAVRFLLAPNIDHFREQVEQRLSAETGQHVSIEKLAIDWTGIVPRLRLRALQIADQADTPMLSIGEAVASLDWARAAQLQLEVSAVEIRQIHLNMTRDRESRIWLLGRRLDSDKVHSTPEAVDAGNVTLAPVSDLLQALPEVTVLNGSFSWIDQTRPQSGPFTLSDFTLQLTKNGGKRVLSASARLPAQVGHSIQLLSNLQQDSGTGKPVPAWSGNMRVSILNLDALAAAPWFDIPPKVKSGVVSHVVVDLQVAGNMPRNMTVAYGLEKLRIEDHIRNHEFVIAADSLNSRLSSSFKSVINEFNRWRLSLHELGVGDGISYPPVQFESTVKGFYYKDPVVFENPLSINEASVRGDFSRNTVQEPQVKFTKATVHNSDLQMEASGTWRFDANSDNGIVDLSGSLLAVSLPQLHNYLPNVMDPDAREWLKHAFQKGELSAAEFKLKGIVDDFPFGVSADSGSFLLRGTYANLLLNYHQKDIRGKRWPVVNSDRGTIHFQNDQIIIDSMQAFYAMPEGQRLDLNTFHGVVSSLEKGTTVDLQARASGRAEDFLTFTKISPLGNLINNVLDEAQGSGQWTIPIELHIPVLDADNSTISGSIHLDDGRFRLTPDFPWATQLKGDMAFTETQLQANSVKGTMLGGPVVLDGPIGTVGKPLSIKGTLTAAGLRELISVPGMRRIGGSTSYASQVHFSPGGRVKVEFKSDLAGLTTQFPDGLSKPAAARWPTTIVWRADEGARDNGKRYLDIRMDGNRTQAIFEHDVNSRKGPYFSRGTIGVNRTVALGRPGLTVLAQNPALDAQAWDDIVSEFSDSAKGESERQILPDVSQVDIETPSFLIKNQTLTNATLAATKSGNQWNLQLKSDQAQGSGTWLPGSRSSNPGNLTVKLDTLNIIEPAQTSADTRTLSQKERDTAKARKSAKQSLPRLDLAVKNLTVYGKQMGQLILKGYQQPASDDWKVDYFSLVNEGGSLAAEGSVHEQGTAKDLQLKGKIVVSDLGRFLETYQLGGVIKNGSGQMDAAIDWKNIQNLDLATLNGSLDGSLQQGRLESVQSSAVKALELLSLQSFRRLPKFGSTLGNSVQSGLTFDTIRSRMRMDAGRLFVEDFRLNGPSSAIVASGMTDLKSESLDFQAVVVPKLDVSGASVLAGTIVNPAVGVGAFLTQWLLQAPLQRALTVNYHVTGSWGKPLLNDVALPSEEELKSRESERKVDELYRTH</sequence>
<proteinExistence type="predicted"/>
<dbReference type="STRING" id="1247726.MIM_c22200"/>
<dbReference type="RefSeq" id="WP_025372935.1">
    <property type="nucleotide sequence ID" value="NZ_CP003915.1"/>
</dbReference>
<keyword evidence="2" id="KW-1133">Transmembrane helix</keyword>